<dbReference type="PANTHER" id="PTHR22926:SF3">
    <property type="entry name" value="UNDECAPRENYL-PHOSPHATE ALPHA-N-ACETYLGLUCOSAMINYL 1-PHOSPHATE TRANSFERASE"/>
    <property type="match status" value="1"/>
</dbReference>
<feature type="transmembrane region" description="Helical" evidence="8">
    <location>
        <begin position="263"/>
        <end position="286"/>
    </location>
</feature>
<feature type="transmembrane region" description="Helical" evidence="8">
    <location>
        <begin position="198"/>
        <end position="218"/>
    </location>
</feature>
<reference evidence="9 10" key="1">
    <citation type="submission" date="2019-01" db="EMBL/GenBank/DDBJ databases">
        <title>Genome sequence of the Antarctic species Gelidibacter gilvus ACAM 158(T).</title>
        <authorList>
            <person name="Bowman J.P."/>
        </authorList>
    </citation>
    <scope>NUCLEOTIDE SEQUENCE [LARGE SCALE GENOMIC DNA]</scope>
    <source>
        <strain evidence="9 10">IC158</strain>
    </source>
</reference>
<dbReference type="GO" id="GO:0046872">
    <property type="term" value="F:metal ion binding"/>
    <property type="evidence" value="ECO:0007669"/>
    <property type="project" value="UniProtKB-KW"/>
</dbReference>
<feature type="transmembrane region" description="Helical" evidence="8">
    <location>
        <begin position="225"/>
        <end position="243"/>
    </location>
</feature>
<evidence type="ECO:0000313" key="9">
    <source>
        <dbReference type="EMBL" id="RXJ46060.1"/>
    </source>
</evidence>
<dbReference type="PROSITE" id="PS01348">
    <property type="entry name" value="MRAY_2"/>
    <property type="match status" value="1"/>
</dbReference>
<feature type="transmembrane region" description="Helical" evidence="8">
    <location>
        <begin position="307"/>
        <end position="330"/>
    </location>
</feature>
<feature type="transmembrane region" description="Helical" evidence="8">
    <location>
        <begin position="15"/>
        <end position="42"/>
    </location>
</feature>
<proteinExistence type="predicted"/>
<keyword evidence="7" id="KW-0479">Metal-binding</keyword>
<evidence type="ECO:0000256" key="7">
    <source>
        <dbReference type="PIRSR" id="PIRSR600715-1"/>
    </source>
</evidence>
<keyword evidence="2" id="KW-1003">Cell membrane</keyword>
<evidence type="ECO:0000256" key="3">
    <source>
        <dbReference type="ARBA" id="ARBA00022679"/>
    </source>
</evidence>
<feature type="transmembrane region" description="Helical" evidence="8">
    <location>
        <begin position="63"/>
        <end position="81"/>
    </location>
</feature>
<feature type="transmembrane region" description="Helical" evidence="8">
    <location>
        <begin position="175"/>
        <end position="192"/>
    </location>
</feature>
<dbReference type="GO" id="GO:0044038">
    <property type="term" value="P:cell wall macromolecule biosynthetic process"/>
    <property type="evidence" value="ECO:0007669"/>
    <property type="project" value="TreeGrafter"/>
</dbReference>
<dbReference type="InterPro" id="IPR018480">
    <property type="entry name" value="PNAcMuramoyl-5peptid_Trfase_CS"/>
</dbReference>
<comment type="subcellular location">
    <subcellularLocation>
        <location evidence="1">Cell membrane</location>
        <topology evidence="1">Multi-pass membrane protein</topology>
    </subcellularLocation>
</comment>
<dbReference type="Proteomes" id="UP000289792">
    <property type="component" value="Unassembled WGS sequence"/>
</dbReference>
<evidence type="ECO:0000256" key="5">
    <source>
        <dbReference type="ARBA" id="ARBA00022989"/>
    </source>
</evidence>
<keyword evidence="10" id="KW-1185">Reference proteome</keyword>
<keyword evidence="6 8" id="KW-0472">Membrane</keyword>
<feature type="binding site" evidence="7">
    <location>
        <position position="167"/>
    </location>
    <ligand>
        <name>Mg(2+)</name>
        <dbReference type="ChEBI" id="CHEBI:18420"/>
    </ligand>
</feature>
<dbReference type="EMBL" id="SDDZ01000008">
    <property type="protein sequence ID" value="RXJ46060.1"/>
    <property type="molecule type" value="Genomic_DNA"/>
</dbReference>
<evidence type="ECO:0000256" key="4">
    <source>
        <dbReference type="ARBA" id="ARBA00022692"/>
    </source>
</evidence>
<keyword evidence="3 9" id="KW-0808">Transferase</keyword>
<organism evidence="9 10">
    <name type="scientific">Gelidibacter gilvus</name>
    <dbReference type="NCBI Taxonomy" id="59602"/>
    <lineage>
        <taxon>Bacteria</taxon>
        <taxon>Pseudomonadati</taxon>
        <taxon>Bacteroidota</taxon>
        <taxon>Flavobacteriia</taxon>
        <taxon>Flavobacteriales</taxon>
        <taxon>Flavobacteriaceae</taxon>
        <taxon>Gelidibacter</taxon>
    </lineage>
</organism>
<comment type="caution">
    <text evidence="9">The sequence shown here is derived from an EMBL/GenBank/DDBJ whole genome shotgun (WGS) entry which is preliminary data.</text>
</comment>
<dbReference type="GO" id="GO:0005886">
    <property type="term" value="C:plasma membrane"/>
    <property type="evidence" value="ECO:0007669"/>
    <property type="project" value="UniProtKB-SubCell"/>
</dbReference>
<dbReference type="OrthoDB" id="9783652at2"/>
<evidence type="ECO:0000256" key="1">
    <source>
        <dbReference type="ARBA" id="ARBA00004651"/>
    </source>
</evidence>
<accession>A0A4Q0XF59</accession>
<dbReference type="InterPro" id="IPR000715">
    <property type="entry name" value="Glycosyl_transferase_4"/>
</dbReference>
<sequence length="376" mass="42460">MIQELLTYFNPLDYVVIWLVVAFLIALYVSFNTFPAIFMISVKKQLMDEPGSRSVHSKRTPTLGGIAIFMSLVVVITTLGALLNTKVLLLLLGGMSILFFLGLKDDLLVLSPKKKFLGQLLAALVLIIFTDTRIVGFFGIFGITTLPYWFSVLFTLFVYVLIINAYNLIDGVDGLAGSLALFACAAFTYIFLKTQDISMATIAVATIGSLIPFLRLNFAKKRKIFMGDTGSMIIGFLLSFFVVRFLSEAQIYRTSIFYNSAPILALAIVFFPLLDTFRVFFIRIVFHRKSPFHADQNHLHHGFLRLGYSHIQTTTCIVIINVILFVLALLFKDFEIHLQLILLLSIGTILYSTVFLYHWILNSKSKSEINRRDTLI</sequence>
<evidence type="ECO:0000256" key="2">
    <source>
        <dbReference type="ARBA" id="ARBA00022475"/>
    </source>
</evidence>
<keyword evidence="7" id="KW-0460">Magnesium</keyword>
<name>A0A4Q0XF59_9FLAO</name>
<dbReference type="RefSeq" id="WP_129017990.1">
    <property type="nucleotide sequence ID" value="NZ_SDDZ01000008.1"/>
</dbReference>
<dbReference type="PANTHER" id="PTHR22926">
    <property type="entry name" value="PHOSPHO-N-ACETYLMURAMOYL-PENTAPEPTIDE-TRANSFERASE"/>
    <property type="match status" value="1"/>
</dbReference>
<dbReference type="CDD" id="cd06853">
    <property type="entry name" value="GT_WecA_like"/>
    <property type="match status" value="1"/>
</dbReference>
<dbReference type="Pfam" id="PF00953">
    <property type="entry name" value="Glycos_transf_4"/>
    <property type="match status" value="1"/>
</dbReference>
<gene>
    <name evidence="9" type="ORF">ESZ48_13275</name>
</gene>
<dbReference type="AlphaFoldDB" id="A0A4Q0XF59"/>
<comment type="cofactor">
    <cofactor evidence="7">
        <name>Mg(2+)</name>
        <dbReference type="ChEBI" id="CHEBI:18420"/>
    </cofactor>
</comment>
<dbReference type="GO" id="GO:0009103">
    <property type="term" value="P:lipopolysaccharide biosynthetic process"/>
    <property type="evidence" value="ECO:0007669"/>
    <property type="project" value="TreeGrafter"/>
</dbReference>
<feature type="binding site" evidence="7">
    <location>
        <position position="228"/>
    </location>
    <ligand>
        <name>Mg(2+)</name>
        <dbReference type="ChEBI" id="CHEBI:18420"/>
    </ligand>
</feature>
<dbReference type="GO" id="GO:0071555">
    <property type="term" value="P:cell wall organization"/>
    <property type="evidence" value="ECO:0007669"/>
    <property type="project" value="TreeGrafter"/>
</dbReference>
<feature type="transmembrane region" description="Helical" evidence="8">
    <location>
        <begin position="336"/>
        <end position="361"/>
    </location>
</feature>
<protein>
    <submittedName>
        <fullName evidence="9">Undecaprenyl/decaprenyl-phosphate alpha-N-acetylglucosaminyl 1-phosphate transferase</fullName>
    </submittedName>
</protein>
<keyword evidence="4 8" id="KW-0812">Transmembrane</keyword>
<evidence type="ECO:0000256" key="6">
    <source>
        <dbReference type="ARBA" id="ARBA00023136"/>
    </source>
</evidence>
<dbReference type="GO" id="GO:0016780">
    <property type="term" value="F:phosphotransferase activity, for other substituted phosphate groups"/>
    <property type="evidence" value="ECO:0007669"/>
    <property type="project" value="InterPro"/>
</dbReference>
<feature type="transmembrane region" description="Helical" evidence="8">
    <location>
        <begin position="148"/>
        <end position="168"/>
    </location>
</feature>
<keyword evidence="5 8" id="KW-1133">Transmembrane helix</keyword>
<feature type="transmembrane region" description="Helical" evidence="8">
    <location>
        <begin position="87"/>
        <end position="104"/>
    </location>
</feature>
<evidence type="ECO:0000313" key="10">
    <source>
        <dbReference type="Proteomes" id="UP000289792"/>
    </source>
</evidence>
<feature type="transmembrane region" description="Helical" evidence="8">
    <location>
        <begin position="116"/>
        <end position="142"/>
    </location>
</feature>
<evidence type="ECO:0000256" key="8">
    <source>
        <dbReference type="SAM" id="Phobius"/>
    </source>
</evidence>